<organism evidence="3 4">
    <name type="scientific">Roseibium sediminicola</name>
    <dbReference type="NCBI Taxonomy" id="2933272"/>
    <lineage>
        <taxon>Bacteria</taxon>
        <taxon>Pseudomonadati</taxon>
        <taxon>Pseudomonadota</taxon>
        <taxon>Alphaproteobacteria</taxon>
        <taxon>Hyphomicrobiales</taxon>
        <taxon>Stappiaceae</taxon>
        <taxon>Roseibium</taxon>
    </lineage>
</organism>
<proteinExistence type="predicted"/>
<accession>A0ABT0H263</accession>
<dbReference type="EMBL" id="JALNMJ010000027">
    <property type="protein sequence ID" value="MCK7615570.1"/>
    <property type="molecule type" value="Genomic_DNA"/>
</dbReference>
<name>A0ABT0H263_9HYPH</name>
<dbReference type="Pfam" id="PF03808">
    <property type="entry name" value="Glyco_tran_WecG"/>
    <property type="match status" value="1"/>
</dbReference>
<gene>
    <name evidence="3" type="ORF">M0H32_25650</name>
</gene>
<dbReference type="PANTHER" id="PTHR34136">
    <property type="match status" value="1"/>
</dbReference>
<dbReference type="Proteomes" id="UP001431221">
    <property type="component" value="Unassembled WGS sequence"/>
</dbReference>
<keyword evidence="4" id="KW-1185">Reference proteome</keyword>
<keyword evidence="2" id="KW-0808">Transferase</keyword>
<dbReference type="RefSeq" id="WP_248159250.1">
    <property type="nucleotide sequence ID" value="NZ_JALNMJ010000027.1"/>
</dbReference>
<evidence type="ECO:0000256" key="2">
    <source>
        <dbReference type="ARBA" id="ARBA00022679"/>
    </source>
</evidence>
<sequence length="260" mass="28962">MLARDTEFETSAETAGPIAIGPFAMQRFQLADVVALVRSHVQQRKPLDIAICNAHTILTALDDPDYADTLQKMTLLNDGIGISLANRFLHGQSFPENLNGTDLIPNILADIGLPLRIYLLGAREEQVTGARAQIEATYPMHEVVGCRDGYFGADETDEICAAINEAKPDLLLVAMGNPRQEFFITSNRLRLDVPVAIGVGALFDFLSGAVVRAPRAVQKLGLEWLFRLLQEPRRLFRRYVIGIPRFLFEMAKVKYRRPAE</sequence>
<evidence type="ECO:0000313" key="4">
    <source>
        <dbReference type="Proteomes" id="UP001431221"/>
    </source>
</evidence>
<reference evidence="3" key="1">
    <citation type="submission" date="2022-04" db="EMBL/GenBank/DDBJ databases">
        <title>Roseibium sp. CAU 1639 isolated from mud.</title>
        <authorList>
            <person name="Kim W."/>
        </authorList>
    </citation>
    <scope>NUCLEOTIDE SEQUENCE</scope>
    <source>
        <strain evidence="3">CAU 1639</strain>
    </source>
</reference>
<dbReference type="PANTHER" id="PTHR34136:SF1">
    <property type="entry name" value="UDP-N-ACETYL-D-MANNOSAMINURONIC ACID TRANSFERASE"/>
    <property type="match status" value="1"/>
</dbReference>
<dbReference type="NCBIfam" id="TIGR00696">
    <property type="entry name" value="wecG_tagA_cpsF"/>
    <property type="match status" value="1"/>
</dbReference>
<evidence type="ECO:0000313" key="3">
    <source>
        <dbReference type="EMBL" id="MCK7615570.1"/>
    </source>
</evidence>
<keyword evidence="1" id="KW-0328">Glycosyltransferase</keyword>
<comment type="caution">
    <text evidence="3">The sequence shown here is derived from an EMBL/GenBank/DDBJ whole genome shotgun (WGS) entry which is preliminary data.</text>
</comment>
<evidence type="ECO:0000256" key="1">
    <source>
        <dbReference type="ARBA" id="ARBA00022676"/>
    </source>
</evidence>
<dbReference type="CDD" id="cd06533">
    <property type="entry name" value="Glyco_transf_WecG_TagA"/>
    <property type="match status" value="1"/>
</dbReference>
<protein>
    <submittedName>
        <fullName evidence="3">WecB/TagA/CpsF family glycosyltransferase</fullName>
    </submittedName>
</protein>
<dbReference type="InterPro" id="IPR004629">
    <property type="entry name" value="WecG_TagA_CpsF"/>
</dbReference>